<keyword evidence="2" id="KW-1185">Reference proteome</keyword>
<proteinExistence type="predicted"/>
<dbReference type="STRING" id="1051891.A0A0C3QNY3"/>
<evidence type="ECO:0008006" key="3">
    <source>
        <dbReference type="Google" id="ProtNLM"/>
    </source>
</evidence>
<dbReference type="OrthoDB" id="3235815at2759"/>
<dbReference type="Proteomes" id="UP000054248">
    <property type="component" value="Unassembled WGS sequence"/>
</dbReference>
<name>A0A0C3QNY3_9AGAM</name>
<organism evidence="1 2">
    <name type="scientific">Tulasnella calospora MUT 4182</name>
    <dbReference type="NCBI Taxonomy" id="1051891"/>
    <lineage>
        <taxon>Eukaryota</taxon>
        <taxon>Fungi</taxon>
        <taxon>Dikarya</taxon>
        <taxon>Basidiomycota</taxon>
        <taxon>Agaricomycotina</taxon>
        <taxon>Agaricomycetes</taxon>
        <taxon>Cantharellales</taxon>
        <taxon>Tulasnellaceae</taxon>
        <taxon>Tulasnella</taxon>
    </lineage>
</organism>
<accession>A0A0C3QNY3</accession>
<evidence type="ECO:0000313" key="2">
    <source>
        <dbReference type="Proteomes" id="UP000054248"/>
    </source>
</evidence>
<dbReference type="EMBL" id="KN822978">
    <property type="protein sequence ID" value="KIO29861.1"/>
    <property type="molecule type" value="Genomic_DNA"/>
</dbReference>
<evidence type="ECO:0000313" key="1">
    <source>
        <dbReference type="EMBL" id="KIO29861.1"/>
    </source>
</evidence>
<gene>
    <name evidence="1" type="ORF">M407DRAFT_21113</name>
</gene>
<dbReference type="HOGENOM" id="CLU_439533_0_0_1"/>
<dbReference type="AlphaFoldDB" id="A0A0C3QNY3"/>
<protein>
    <recommendedName>
        <fullName evidence="3">F-box domain-containing protein</fullName>
    </recommendedName>
</protein>
<reference evidence="1 2" key="1">
    <citation type="submission" date="2014-04" db="EMBL/GenBank/DDBJ databases">
        <authorList>
            <consortium name="DOE Joint Genome Institute"/>
            <person name="Kuo A."/>
            <person name="Girlanda M."/>
            <person name="Perotto S."/>
            <person name="Kohler A."/>
            <person name="Nagy L.G."/>
            <person name="Floudas D."/>
            <person name="Copeland A."/>
            <person name="Barry K.W."/>
            <person name="Cichocki N."/>
            <person name="Veneault-Fourrey C."/>
            <person name="LaButti K."/>
            <person name="Lindquist E.A."/>
            <person name="Lipzen A."/>
            <person name="Lundell T."/>
            <person name="Morin E."/>
            <person name="Murat C."/>
            <person name="Sun H."/>
            <person name="Tunlid A."/>
            <person name="Henrissat B."/>
            <person name="Grigoriev I.V."/>
            <person name="Hibbett D.S."/>
            <person name="Martin F."/>
            <person name="Nordberg H.P."/>
            <person name="Cantor M.N."/>
            <person name="Hua S.X."/>
        </authorList>
    </citation>
    <scope>NUCLEOTIDE SEQUENCE [LARGE SCALE GENOMIC DNA]</scope>
    <source>
        <strain evidence="1 2">MUT 4182</strain>
    </source>
</reference>
<reference evidence="2" key="2">
    <citation type="submission" date="2015-01" db="EMBL/GenBank/DDBJ databases">
        <title>Evolutionary Origins and Diversification of the Mycorrhizal Mutualists.</title>
        <authorList>
            <consortium name="DOE Joint Genome Institute"/>
            <consortium name="Mycorrhizal Genomics Consortium"/>
            <person name="Kohler A."/>
            <person name="Kuo A."/>
            <person name="Nagy L.G."/>
            <person name="Floudas D."/>
            <person name="Copeland A."/>
            <person name="Barry K.W."/>
            <person name="Cichocki N."/>
            <person name="Veneault-Fourrey C."/>
            <person name="LaButti K."/>
            <person name="Lindquist E.A."/>
            <person name="Lipzen A."/>
            <person name="Lundell T."/>
            <person name="Morin E."/>
            <person name="Murat C."/>
            <person name="Riley R."/>
            <person name="Ohm R."/>
            <person name="Sun H."/>
            <person name="Tunlid A."/>
            <person name="Henrissat B."/>
            <person name="Grigoriev I.V."/>
            <person name="Hibbett D.S."/>
            <person name="Martin F."/>
        </authorList>
    </citation>
    <scope>NUCLEOTIDE SEQUENCE [LARGE SCALE GENOMIC DNA]</scope>
    <source>
        <strain evidence="2">MUT 4182</strain>
    </source>
</reference>
<sequence>MQSSSRLTEPSENVIDEISNNLILAVAEVNRGNSGLRCESLADPELSDGVQITEQIRALQLAQAVIKRCLDRRIANARHHQNALRPVNKLPAEVLSAIFHQFLANFPISNHFQFLFIVVEVSVYWKSVVDSTPSLWSFVSSNYTKVQVDRALQKSGRTLISVECRYMGRVLTADLKQGSRDFLQRMQSTDRQWDELALHLPTIGHIRAFLEVQVPHLRKLDIKATNPSSKPVDLFGGKRGVLEDVRLTNAYLEWNSETLSRLLRLQLDYREASNSGPSLTQILWLLQQSPRLRCFSWSGWIPHNTPITKAIPTTTLSHLTRLSLSEVSEFGVFKILESIHAPSCSRFAIQCNSRGGDTELFSQLQRFLPSLESSLRQAATISVCLGPSSFHYHCVPKTSDCPSKLDFMFERTELSSLLEWFTEQLQESSLRTPPIDIRFDPLFDCTRDDNILPALFRLRNVVSLTVADGVVGPCRLLQWLSKPTQSQGSTPLWPFPNLREIELGQNKSNLLIQDVVNFFSSRYPVNLKIDMPGRPVWLQTLRLVGWGWRDDYWAEDRLKRILLGTEYSLMNKMWLHEPCKINVDFVDLRGEESMWYNDVRVGSPESSDFSE</sequence>